<dbReference type="Gene3D" id="1.20.1410.10">
    <property type="entry name" value="I/LWEQ domain"/>
    <property type="match status" value="1"/>
</dbReference>
<sequence length="347" mass="37549">MADNGGLKVLGKADDRRLASEPATEPGKTTPDLMTLVTRAAAQMRQDVTALSLSVSPAKTSTITTLTGKILAAQQELVGCTRLLGGASPYDNTTPPLRSLITAVWAERVSALGRELSRYMEALVKKIQSGNDAYLSQTGLVWEAIDALAELPRTEADALVQRWKRDGGLVKDAWEEFKESLEDEDEEGENPFGDEGLGDDDFADLEATLGGNMTPEERRRAEAPLLGLHQILHATVPRYIPLGTITKALPSASILGAGSDFANAFDEAVGALSTGQDVADIKEAMGDLGTKARKVCNEIAERIRVEPESEDRKKALDSLRKWTEKLDETTKAWEESAFGMSEMMDAL</sequence>
<evidence type="ECO:0000259" key="2">
    <source>
        <dbReference type="Pfam" id="PF13324"/>
    </source>
</evidence>
<dbReference type="KEGG" id="tasa:A1Q1_00786"/>
<proteinExistence type="predicted"/>
<dbReference type="PANTHER" id="PTHR15492">
    <property type="entry name" value="CYCLIN D1-BINDING PROTEIN 1"/>
    <property type="match status" value="1"/>
</dbReference>
<feature type="domain" description="Cyclin-D1-binding protein 1-like N-terminal" evidence="2">
    <location>
        <begin position="37"/>
        <end position="183"/>
    </location>
</feature>
<evidence type="ECO:0000313" key="3">
    <source>
        <dbReference type="EMBL" id="EJT52881.1"/>
    </source>
</evidence>
<evidence type="ECO:0000313" key="4">
    <source>
        <dbReference type="Proteomes" id="UP000002748"/>
    </source>
</evidence>
<gene>
    <name evidence="3" type="ORF">A1Q1_00786</name>
</gene>
<dbReference type="OrthoDB" id="41588at2759"/>
<dbReference type="EMBL" id="ALBS01000013">
    <property type="protein sequence ID" value="EJT52881.1"/>
    <property type="molecule type" value="Genomic_DNA"/>
</dbReference>
<dbReference type="GeneID" id="25984300"/>
<organism evidence="3 4">
    <name type="scientific">Trichosporon asahii var. asahii (strain ATCC 90039 / CBS 2479 / JCM 2466 / KCTC 7840 / NBRC 103889/ NCYC 2677 / UAMH 7654)</name>
    <name type="common">Yeast</name>
    <dbReference type="NCBI Taxonomy" id="1186058"/>
    <lineage>
        <taxon>Eukaryota</taxon>
        <taxon>Fungi</taxon>
        <taxon>Dikarya</taxon>
        <taxon>Basidiomycota</taxon>
        <taxon>Agaricomycotina</taxon>
        <taxon>Tremellomycetes</taxon>
        <taxon>Trichosporonales</taxon>
        <taxon>Trichosporonaceae</taxon>
        <taxon>Trichosporon</taxon>
    </lineage>
</organism>
<comment type="caution">
    <text evidence="3">The sequence shown here is derived from an EMBL/GenBank/DDBJ whole genome shotgun (WGS) entry which is preliminary data.</text>
</comment>
<feature type="region of interest" description="Disordered" evidence="1">
    <location>
        <begin position="179"/>
        <end position="216"/>
    </location>
</feature>
<dbReference type="AlphaFoldDB" id="J5TU92"/>
<dbReference type="Proteomes" id="UP000002748">
    <property type="component" value="Unassembled WGS sequence"/>
</dbReference>
<evidence type="ECO:0000256" key="1">
    <source>
        <dbReference type="SAM" id="MobiDB-lite"/>
    </source>
</evidence>
<feature type="region of interest" description="Disordered" evidence="1">
    <location>
        <begin position="11"/>
        <end position="30"/>
    </location>
</feature>
<accession>J5TU92</accession>
<dbReference type="InterPro" id="IPR049317">
    <property type="entry name" value="GCIP-like_N"/>
</dbReference>
<name>J5TU92_TRIAS</name>
<reference evidence="3 4" key="1">
    <citation type="journal article" date="2012" name="Eukaryot. Cell">
        <title>Draft genome sequence of CBS 2479, the standard type strain of Trichosporon asahii.</title>
        <authorList>
            <person name="Yang R.Y."/>
            <person name="Li H.T."/>
            <person name="Zhu H."/>
            <person name="Zhou G.P."/>
            <person name="Wang M."/>
            <person name="Wang L."/>
        </authorList>
    </citation>
    <scope>NUCLEOTIDE SEQUENCE [LARGE SCALE GENOMIC DNA]</scope>
    <source>
        <strain evidence="4">ATCC 90039 / CBS 2479 / JCM 2466 / KCTC 7840 / NCYC 2677 / UAMH 7654</strain>
    </source>
</reference>
<dbReference type="InterPro" id="IPR026907">
    <property type="entry name" value="GCIP-like"/>
</dbReference>
<dbReference type="Pfam" id="PF13324">
    <property type="entry name" value="GCIP_N"/>
    <property type="match status" value="1"/>
</dbReference>
<dbReference type="HOGENOM" id="CLU_078270_0_0_1"/>
<dbReference type="RefSeq" id="XP_014183955.1">
    <property type="nucleotide sequence ID" value="XM_014328480.1"/>
</dbReference>
<dbReference type="VEuPathDB" id="FungiDB:A1Q1_00786"/>
<protein>
    <recommendedName>
        <fullName evidence="2">Cyclin-D1-binding protein 1-like N-terminal domain-containing protein</fullName>
    </recommendedName>
</protein>
<dbReference type="GO" id="GO:0005634">
    <property type="term" value="C:nucleus"/>
    <property type="evidence" value="ECO:0007669"/>
    <property type="project" value="TreeGrafter"/>
</dbReference>
<dbReference type="PANTHER" id="PTHR15492:SF1">
    <property type="entry name" value="CYCLIN-D1-BINDING PROTEIN 1"/>
    <property type="match status" value="1"/>
</dbReference>